<dbReference type="EMBL" id="VKME01000008">
    <property type="protein sequence ID" value="MBE0128094.1"/>
    <property type="molecule type" value="Genomic_DNA"/>
</dbReference>
<evidence type="ECO:0000256" key="1">
    <source>
        <dbReference type="SAM" id="Phobius"/>
    </source>
</evidence>
<protein>
    <submittedName>
        <fullName evidence="2">Uncharacterized protein</fullName>
    </submittedName>
</protein>
<accession>A0A8I0MJJ0</accession>
<reference evidence="2" key="1">
    <citation type="submission" date="2019-07" db="EMBL/GenBank/DDBJ databases">
        <title>KPC-2 carbapenem resistent Enterobacterales isolates from Germany.</title>
        <authorList>
            <person name="Yao Y."/>
            <person name="Falgenhauer L."/>
            <person name="Imirzalioglu C."/>
            <person name="Chakraborty T."/>
        </authorList>
    </citation>
    <scope>NUCLEOTIDE SEQUENCE</scope>
    <source>
        <strain evidence="2">CA13304</strain>
    </source>
</reference>
<evidence type="ECO:0000313" key="3">
    <source>
        <dbReference type="Proteomes" id="UP000656723"/>
    </source>
</evidence>
<feature type="transmembrane region" description="Helical" evidence="1">
    <location>
        <begin position="229"/>
        <end position="252"/>
    </location>
</feature>
<feature type="transmembrane region" description="Helical" evidence="1">
    <location>
        <begin position="143"/>
        <end position="162"/>
    </location>
</feature>
<name>A0A8I0MJJ0_CITAM</name>
<dbReference type="AlphaFoldDB" id="A0A8I0MJJ0"/>
<organism evidence="2 3">
    <name type="scientific">Citrobacter amalonaticus</name>
    <dbReference type="NCBI Taxonomy" id="35703"/>
    <lineage>
        <taxon>Bacteria</taxon>
        <taxon>Pseudomonadati</taxon>
        <taxon>Pseudomonadota</taxon>
        <taxon>Gammaproteobacteria</taxon>
        <taxon>Enterobacterales</taxon>
        <taxon>Enterobacteriaceae</taxon>
        <taxon>Citrobacter</taxon>
    </lineage>
</organism>
<comment type="caution">
    <text evidence="2">The sequence shown here is derived from an EMBL/GenBank/DDBJ whole genome shotgun (WGS) entry which is preliminary data.</text>
</comment>
<keyword evidence="1" id="KW-0472">Membrane</keyword>
<evidence type="ECO:0000313" key="2">
    <source>
        <dbReference type="EMBL" id="MBE0128094.1"/>
    </source>
</evidence>
<dbReference type="RefSeq" id="WP_102603459.1">
    <property type="nucleotide sequence ID" value="NZ_JANSJZ010000037.1"/>
</dbReference>
<gene>
    <name evidence="2" type="ORF">FOT72_08745</name>
</gene>
<dbReference type="Proteomes" id="UP000656723">
    <property type="component" value="Unassembled WGS sequence"/>
</dbReference>
<feature type="transmembrane region" description="Helical" evidence="1">
    <location>
        <begin position="182"/>
        <end position="201"/>
    </location>
</feature>
<keyword evidence="1" id="KW-0812">Transmembrane</keyword>
<keyword evidence="1" id="KW-1133">Transmembrane helix</keyword>
<sequence>MAFCNHDNVIIDEFRFKINQLLQLVELTALKTPSSGLNIDDIKEIKARFLSHNDTLEDLCYIEKKLISIAPKDCLDKYYLQLIFRYKEVLPKESEKYIYNKDGETAIADEEILRKETLFISGLLHKFYHFLDNKEKVIAKYKMLFITLLLIMFAVSALSFAFTVVTNSMEAHSRLALTSDAAMLVIASICAGYFGAIISIVRRIQGIAEENMDGIDREDLLLKLVNGKWGIFLSIVLGTLAPFVLLLLLVMLQDTNFTVDSVSIDVLPKIQQLGEACGCGTKSSPGTAMSLLYGLRFETKKDIAEYILLSIACGFSERFVPDVLDRVSKELEAKVGGSTTHS</sequence>
<proteinExistence type="predicted"/>